<dbReference type="FunFam" id="2.60.300.12:FF:000001">
    <property type="entry name" value="Iron-binding protein IscA"/>
    <property type="match status" value="1"/>
</dbReference>
<protein>
    <recommendedName>
        <fullName evidence="2">Iron-sulfur cluster assembly 1 homolog, mitochondrial</fullName>
    </recommendedName>
</protein>
<dbReference type="Pfam" id="PF01521">
    <property type="entry name" value="Fe-S_biosyn"/>
    <property type="match status" value="1"/>
</dbReference>
<dbReference type="InterPro" id="IPR016092">
    <property type="entry name" value="ATAP"/>
</dbReference>
<accession>A0A267FBN2</accession>
<evidence type="ECO:0000313" key="4">
    <source>
        <dbReference type="EMBL" id="PAA55562.1"/>
    </source>
</evidence>
<name>A0A267FBN2_9PLAT</name>
<dbReference type="PANTHER" id="PTHR10072">
    <property type="entry name" value="IRON-SULFUR CLUSTER ASSEMBLY PROTEIN"/>
    <property type="match status" value="1"/>
</dbReference>
<dbReference type="STRING" id="282301.A0A267FBN2"/>
<evidence type="ECO:0000313" key="7">
    <source>
        <dbReference type="Proteomes" id="UP000215902"/>
    </source>
</evidence>
<proteinExistence type="inferred from homology"/>
<evidence type="ECO:0000259" key="3">
    <source>
        <dbReference type="Pfam" id="PF01521"/>
    </source>
</evidence>
<dbReference type="Gene3D" id="2.60.300.12">
    <property type="entry name" value="HesB-like domain"/>
    <property type="match status" value="1"/>
</dbReference>
<dbReference type="PANTHER" id="PTHR10072:SF41">
    <property type="entry name" value="IRON-SULFUR CLUSTER ASSEMBLY 1 HOMOLOG, MITOCHONDRIAL"/>
    <property type="match status" value="1"/>
</dbReference>
<organism evidence="6 7">
    <name type="scientific">Macrostomum lignano</name>
    <dbReference type="NCBI Taxonomy" id="282301"/>
    <lineage>
        <taxon>Eukaryota</taxon>
        <taxon>Metazoa</taxon>
        <taxon>Spiralia</taxon>
        <taxon>Lophotrochozoa</taxon>
        <taxon>Platyhelminthes</taxon>
        <taxon>Rhabditophora</taxon>
        <taxon>Macrostomorpha</taxon>
        <taxon>Macrostomida</taxon>
        <taxon>Macrostomidae</taxon>
        <taxon>Macrostomum</taxon>
    </lineage>
</organism>
<evidence type="ECO:0000256" key="1">
    <source>
        <dbReference type="ARBA" id="ARBA00006718"/>
    </source>
</evidence>
<dbReference type="EMBL" id="NIVC01002736">
    <property type="protein sequence ID" value="PAA55562.1"/>
    <property type="molecule type" value="Genomic_DNA"/>
</dbReference>
<dbReference type="AlphaFoldDB" id="A0A267FBN2"/>
<dbReference type="EMBL" id="NIVC01001498">
    <property type="protein sequence ID" value="PAA67258.1"/>
    <property type="molecule type" value="Genomic_DNA"/>
</dbReference>
<feature type="non-terminal residue" evidence="6">
    <location>
        <position position="1"/>
    </location>
</feature>
<dbReference type="InterPro" id="IPR000361">
    <property type="entry name" value="ATAP_core_dom"/>
</dbReference>
<dbReference type="Proteomes" id="UP000215902">
    <property type="component" value="Unassembled WGS sequence"/>
</dbReference>
<keyword evidence="7" id="KW-1185">Reference proteome</keyword>
<dbReference type="GO" id="GO:0051537">
    <property type="term" value="F:2 iron, 2 sulfur cluster binding"/>
    <property type="evidence" value="ECO:0007669"/>
    <property type="project" value="TreeGrafter"/>
</dbReference>
<comment type="similarity">
    <text evidence="1">Belongs to the HesB/IscA family.</text>
</comment>
<sequence length="167" mass="17895">HNTSMLPHRVASSSLRLVGLCRALSANSLFHQQQTIRCLASGLSATVIPGRGPNFRPTRSPLTLTQAAVDRVKAALAESNGSAKALRIGVRTRGCNGLSYTLDYASEKAAMDETVEQDGVTVYIDRKAQLTLLGTEMDYVKGPLVSEFVFYNPNAKGTCGCGESFNV</sequence>
<dbReference type="InterPro" id="IPR035903">
    <property type="entry name" value="HesB-like_dom_sf"/>
</dbReference>
<dbReference type="NCBIfam" id="TIGR00049">
    <property type="entry name" value="iron-sulfur cluster assembly accessory protein"/>
    <property type="match status" value="1"/>
</dbReference>
<dbReference type="GO" id="GO:0005739">
    <property type="term" value="C:mitochondrion"/>
    <property type="evidence" value="ECO:0007669"/>
    <property type="project" value="TreeGrafter"/>
</dbReference>
<evidence type="ECO:0000313" key="6">
    <source>
        <dbReference type="EMBL" id="PAA71191.1"/>
    </source>
</evidence>
<gene>
    <name evidence="4" type="ORF">BOX15_Mlig010512g3</name>
    <name evidence="5" type="ORF">BOX15_Mlig017765g4</name>
    <name evidence="6" type="ORF">BOX15_Mlig031328g5</name>
</gene>
<reference evidence="6 7" key="1">
    <citation type="submission" date="2017-06" db="EMBL/GenBank/DDBJ databases">
        <title>A platform for efficient transgenesis in Macrostomum lignano, a flatworm model organism for stem cell research.</title>
        <authorList>
            <person name="Berezikov E."/>
        </authorList>
    </citation>
    <scope>NUCLEOTIDE SEQUENCE [LARGE SCALE GENOMIC DNA]</scope>
    <source>
        <strain evidence="6">DV1</strain>
        <tissue evidence="6">Whole organism</tissue>
    </source>
</reference>
<dbReference type="OrthoDB" id="333486at2759"/>
<dbReference type="GO" id="GO:0016226">
    <property type="term" value="P:iron-sulfur cluster assembly"/>
    <property type="evidence" value="ECO:0007669"/>
    <property type="project" value="InterPro"/>
</dbReference>
<dbReference type="SUPFAM" id="SSF89360">
    <property type="entry name" value="HesB-like domain"/>
    <property type="match status" value="1"/>
</dbReference>
<comment type="caution">
    <text evidence="6">The sequence shown here is derived from an EMBL/GenBank/DDBJ whole genome shotgun (WGS) entry which is preliminary data.</text>
</comment>
<dbReference type="InterPro" id="IPR050322">
    <property type="entry name" value="Fe-S_cluster_asmbl/transfer"/>
</dbReference>
<evidence type="ECO:0000256" key="2">
    <source>
        <dbReference type="ARBA" id="ARBA00039743"/>
    </source>
</evidence>
<evidence type="ECO:0000313" key="5">
    <source>
        <dbReference type="EMBL" id="PAA67258.1"/>
    </source>
</evidence>
<dbReference type="InterPro" id="IPR017870">
    <property type="entry name" value="FeS_cluster_insertion_CS"/>
</dbReference>
<dbReference type="EMBL" id="NIVC01001181">
    <property type="protein sequence ID" value="PAA71191.1"/>
    <property type="molecule type" value="Genomic_DNA"/>
</dbReference>
<dbReference type="PROSITE" id="PS01152">
    <property type="entry name" value="HESB"/>
    <property type="match status" value="1"/>
</dbReference>
<feature type="domain" description="Core" evidence="3">
    <location>
        <begin position="62"/>
        <end position="163"/>
    </location>
</feature>